<keyword evidence="6 11" id="KW-0028">Amino-acid biosynthesis</keyword>
<evidence type="ECO:0000256" key="2">
    <source>
        <dbReference type="ARBA" id="ARBA00009396"/>
    </source>
</evidence>
<dbReference type="Gene3D" id="3.30.160.270">
    <property type="match status" value="1"/>
</dbReference>
<comment type="caution">
    <text evidence="13">The sequence shown here is derived from an EMBL/GenBank/DDBJ whole genome shotgun (WGS) entry which is preliminary data.</text>
</comment>
<dbReference type="NCBIfam" id="TIGR00973">
    <property type="entry name" value="leuA_bact"/>
    <property type="match status" value="1"/>
</dbReference>
<dbReference type="EMBL" id="PFNG01000042">
    <property type="protein sequence ID" value="PIZ41812.1"/>
    <property type="molecule type" value="Genomic_DNA"/>
</dbReference>
<comment type="cofactor">
    <cofactor evidence="11">
        <name>Mn(2+)</name>
        <dbReference type="ChEBI" id="CHEBI:29035"/>
    </cofactor>
</comment>
<dbReference type="PANTHER" id="PTHR10277:SF9">
    <property type="entry name" value="2-ISOPROPYLMALATE SYNTHASE 1, CHLOROPLASTIC-RELATED"/>
    <property type="match status" value="1"/>
</dbReference>
<keyword evidence="8 11" id="KW-0479">Metal-binding</keyword>
<dbReference type="SUPFAM" id="SSF51569">
    <property type="entry name" value="Aldolase"/>
    <property type="match status" value="1"/>
</dbReference>
<evidence type="ECO:0000256" key="7">
    <source>
        <dbReference type="ARBA" id="ARBA00022679"/>
    </source>
</evidence>
<evidence type="ECO:0000259" key="12">
    <source>
        <dbReference type="PROSITE" id="PS50991"/>
    </source>
</evidence>
<keyword evidence="7 11" id="KW-0808">Transferase</keyword>
<feature type="binding site" evidence="11">
    <location>
        <position position="203"/>
    </location>
    <ligand>
        <name>Mn(2+)</name>
        <dbReference type="ChEBI" id="CHEBI:29035"/>
    </ligand>
</feature>
<comment type="subunit">
    <text evidence="11">Homodimer.</text>
</comment>
<reference evidence="14" key="1">
    <citation type="submission" date="2017-09" db="EMBL/GenBank/DDBJ databases">
        <title>Depth-based differentiation of microbial function through sediment-hosted aquifers and enrichment of novel symbionts in the deep terrestrial subsurface.</title>
        <authorList>
            <person name="Probst A.J."/>
            <person name="Ladd B."/>
            <person name="Jarett J.K."/>
            <person name="Geller-Mcgrath D.E."/>
            <person name="Sieber C.M.K."/>
            <person name="Emerson J.B."/>
            <person name="Anantharaman K."/>
            <person name="Thomas B.C."/>
            <person name="Malmstrom R."/>
            <person name="Stieglmeier M."/>
            <person name="Klingl A."/>
            <person name="Woyke T."/>
            <person name="Ryan C.M."/>
            <person name="Banfield J.F."/>
        </authorList>
    </citation>
    <scope>NUCLEOTIDE SEQUENCE [LARGE SCALE GENOMIC DNA]</scope>
</reference>
<dbReference type="CDD" id="cd07940">
    <property type="entry name" value="DRE_TIM_IPMS"/>
    <property type="match status" value="1"/>
</dbReference>
<dbReference type="Pfam" id="PF00682">
    <property type="entry name" value="HMGL-like"/>
    <property type="match status" value="1"/>
</dbReference>
<organism evidence="13 14">
    <name type="scientific">Candidatus Aquicultor secundus</name>
    <dbReference type="NCBI Taxonomy" id="1973895"/>
    <lineage>
        <taxon>Bacteria</taxon>
        <taxon>Bacillati</taxon>
        <taxon>Actinomycetota</taxon>
        <taxon>Candidatus Aquicultoria</taxon>
        <taxon>Candidatus Aquicultorales</taxon>
        <taxon>Candidatus Aquicultoraceae</taxon>
        <taxon>Candidatus Aquicultor</taxon>
    </lineage>
</organism>
<sequence length="500" mass="54264">MNQIYLFDTTLRDGEQSPGISLSTREKLEIADQLAKLGIDVIEAGFPITSQGDFEAVRTIAEKVREPIIAALARAVDADIDRAAEAIKKAERPRIHTFIMSSDMQIQNQLRKTREEVLRMAIDSVKRAKSYVNDVEFSPMDATRSDFGFLCKLVEAAIENGATVVNIPDTVGYATPDEFGKLIADLFKAVPAMNDVIVSVHCHNDLGMSTANALAAVLNGATQVEGTINGLGERAGNTALEEIAMILDTRRKTFGKYTNIKTEEISKTSRLVSSLTGYQVQFNKAIVGRNAFAHSSGIHQDGVLKERSTFEIIDPRRVGISESSLVLGKTSGRHAFRKHLETLGYQLPDEELEAAFGRFKDLADKKSEITDMDIEAILADEVRTASEVYALEYIHVCSGSDTTPTATVRLRKNGEVIEKTSSGDGQVDAVCNAIIWATGVKGNLISYNVNSITGGLDAQGDVTIQLEIKGKPVMGRGVSTDIIEASAKAYLNAINKALCS</sequence>
<dbReference type="FunFam" id="3.30.160.270:FF:000003">
    <property type="entry name" value="2-isopropylmalate synthase"/>
    <property type="match status" value="1"/>
</dbReference>
<feature type="region of interest" description="Regulatory domain" evidence="11">
    <location>
        <begin position="390"/>
        <end position="500"/>
    </location>
</feature>
<dbReference type="Proteomes" id="UP000230956">
    <property type="component" value="Unassembled WGS sequence"/>
</dbReference>
<dbReference type="EC" id="2.3.3.13" evidence="3 11"/>
<evidence type="ECO:0000256" key="10">
    <source>
        <dbReference type="ARBA" id="ARBA00023304"/>
    </source>
</evidence>
<evidence type="ECO:0000256" key="8">
    <source>
        <dbReference type="ARBA" id="ARBA00022723"/>
    </source>
</evidence>
<feature type="binding site" evidence="11">
    <location>
        <position position="13"/>
    </location>
    <ligand>
        <name>Mn(2+)</name>
        <dbReference type="ChEBI" id="CHEBI:29035"/>
    </ligand>
</feature>
<dbReference type="NCBIfam" id="NF002086">
    <property type="entry name" value="PRK00915.1-3"/>
    <property type="match status" value="1"/>
</dbReference>
<dbReference type="PANTHER" id="PTHR10277">
    <property type="entry name" value="HOMOCITRATE SYNTHASE-RELATED"/>
    <property type="match status" value="1"/>
</dbReference>
<accession>A0A2M7TAW3</accession>
<evidence type="ECO:0000256" key="4">
    <source>
        <dbReference type="ARBA" id="ARBA00018198"/>
    </source>
</evidence>
<dbReference type="InterPro" id="IPR005671">
    <property type="entry name" value="LeuA_bact_synth"/>
</dbReference>
<protein>
    <recommendedName>
        <fullName evidence="4 11">2-isopropylmalate synthase</fullName>
        <ecNumber evidence="3 11">2.3.3.13</ecNumber>
    </recommendedName>
    <alternativeName>
        <fullName evidence="11">Alpha-IPM synthase</fullName>
    </alternativeName>
    <alternativeName>
        <fullName evidence="11">Alpha-isopropylmalate synthase</fullName>
    </alternativeName>
</protein>
<dbReference type="PROSITE" id="PS50991">
    <property type="entry name" value="PYR_CT"/>
    <property type="match status" value="1"/>
</dbReference>
<dbReference type="GO" id="GO:0009098">
    <property type="term" value="P:L-leucine biosynthetic process"/>
    <property type="evidence" value="ECO:0007669"/>
    <property type="project" value="UniProtKB-UniRule"/>
</dbReference>
<evidence type="ECO:0000313" key="14">
    <source>
        <dbReference type="Proteomes" id="UP000230956"/>
    </source>
</evidence>
<gene>
    <name evidence="11" type="primary">leuA</name>
    <name evidence="13" type="ORF">COY37_01725</name>
</gene>
<evidence type="ECO:0000256" key="1">
    <source>
        <dbReference type="ARBA" id="ARBA00004689"/>
    </source>
</evidence>
<dbReference type="InterPro" id="IPR054691">
    <property type="entry name" value="LeuA/HCS_post-cat"/>
</dbReference>
<dbReference type="GO" id="GO:0005737">
    <property type="term" value="C:cytoplasm"/>
    <property type="evidence" value="ECO:0007669"/>
    <property type="project" value="UniProtKB-UniRule"/>
</dbReference>
<dbReference type="FunFam" id="3.20.20.70:FF:000010">
    <property type="entry name" value="2-isopropylmalate synthase"/>
    <property type="match status" value="1"/>
</dbReference>
<dbReference type="SUPFAM" id="SSF110921">
    <property type="entry name" value="2-isopropylmalate synthase LeuA, allosteric (dimerisation) domain"/>
    <property type="match status" value="1"/>
</dbReference>
<dbReference type="InterPro" id="IPR036230">
    <property type="entry name" value="LeuA_allosteric_dom_sf"/>
</dbReference>
<evidence type="ECO:0000313" key="13">
    <source>
        <dbReference type="EMBL" id="PIZ41812.1"/>
    </source>
</evidence>
<feature type="domain" description="Pyruvate carboxyltransferase" evidence="12">
    <location>
        <begin position="4"/>
        <end position="266"/>
    </location>
</feature>
<dbReference type="GO" id="GO:0030145">
    <property type="term" value="F:manganese ion binding"/>
    <property type="evidence" value="ECO:0007669"/>
    <property type="project" value="UniProtKB-UniRule"/>
</dbReference>
<dbReference type="Gene3D" id="3.20.20.70">
    <property type="entry name" value="Aldolase class I"/>
    <property type="match status" value="1"/>
</dbReference>
<feature type="binding site" evidence="11">
    <location>
        <position position="201"/>
    </location>
    <ligand>
        <name>Mn(2+)</name>
        <dbReference type="ChEBI" id="CHEBI:29035"/>
    </ligand>
</feature>
<keyword evidence="5 11" id="KW-0432">Leucine biosynthesis</keyword>
<proteinExistence type="inferred from homology"/>
<comment type="similarity">
    <text evidence="2 11">Belongs to the alpha-IPM synthase/homocitrate synthase family. LeuA type 1 subfamily.</text>
</comment>
<dbReference type="Gene3D" id="1.10.238.260">
    <property type="match status" value="1"/>
</dbReference>
<dbReference type="PROSITE" id="PS00815">
    <property type="entry name" value="AIPM_HOMOCIT_SYNTH_1"/>
    <property type="match status" value="1"/>
</dbReference>
<dbReference type="HAMAP" id="MF_01025">
    <property type="entry name" value="LeuA_type1"/>
    <property type="match status" value="1"/>
</dbReference>
<keyword evidence="10 11" id="KW-0100">Branched-chain amino acid biosynthesis</keyword>
<evidence type="ECO:0000256" key="6">
    <source>
        <dbReference type="ARBA" id="ARBA00022605"/>
    </source>
</evidence>
<dbReference type="AlphaFoldDB" id="A0A2M7TAW3"/>
<dbReference type="InterPro" id="IPR002034">
    <property type="entry name" value="AIPM/Hcit_synth_CS"/>
</dbReference>
<evidence type="ECO:0000256" key="9">
    <source>
        <dbReference type="ARBA" id="ARBA00023211"/>
    </source>
</evidence>
<evidence type="ECO:0000256" key="3">
    <source>
        <dbReference type="ARBA" id="ARBA00012973"/>
    </source>
</evidence>
<evidence type="ECO:0000256" key="11">
    <source>
        <dbReference type="HAMAP-Rule" id="MF_01025"/>
    </source>
</evidence>
<comment type="function">
    <text evidence="11">Catalyzes the condensation of the acetyl group of acetyl-CoA with 3-methyl-2-oxobutanoate (2-ketoisovalerate) to form 3-carboxy-3-hydroxy-4-methylpentanoate (2-isopropylmalate).</text>
</comment>
<comment type="pathway">
    <text evidence="1 11">Amino-acid biosynthesis; L-leucine biosynthesis; L-leucine from 3-methyl-2-oxobutanoate: step 1/4.</text>
</comment>
<dbReference type="InterPro" id="IPR000891">
    <property type="entry name" value="PYR_CT"/>
</dbReference>
<dbReference type="RefSeq" id="WP_286678704.1">
    <property type="nucleotide sequence ID" value="NZ_MNXI01000099.1"/>
</dbReference>
<dbReference type="InterPro" id="IPR013709">
    <property type="entry name" value="2-isopropylmalate_synth_dimer"/>
</dbReference>
<dbReference type="PROSITE" id="PS00816">
    <property type="entry name" value="AIPM_HOMOCIT_SYNTH_2"/>
    <property type="match status" value="1"/>
</dbReference>
<dbReference type="InterPro" id="IPR050073">
    <property type="entry name" value="2-IPM_HCS-like"/>
</dbReference>
<feature type="binding site" evidence="11">
    <location>
        <position position="237"/>
    </location>
    <ligand>
        <name>Mn(2+)</name>
        <dbReference type="ChEBI" id="CHEBI:29035"/>
    </ligand>
</feature>
<dbReference type="SMART" id="SM00917">
    <property type="entry name" value="LeuA_dimer"/>
    <property type="match status" value="1"/>
</dbReference>
<keyword evidence="11" id="KW-0963">Cytoplasm</keyword>
<dbReference type="UniPathway" id="UPA00048">
    <property type="reaction ID" value="UER00070"/>
</dbReference>
<name>A0A2M7TAW3_9ACTN</name>
<dbReference type="InterPro" id="IPR013785">
    <property type="entry name" value="Aldolase_TIM"/>
</dbReference>
<comment type="catalytic activity">
    <reaction evidence="11">
        <text>3-methyl-2-oxobutanoate + acetyl-CoA + H2O = (2S)-2-isopropylmalate + CoA + H(+)</text>
        <dbReference type="Rhea" id="RHEA:21524"/>
        <dbReference type="ChEBI" id="CHEBI:1178"/>
        <dbReference type="ChEBI" id="CHEBI:11851"/>
        <dbReference type="ChEBI" id="CHEBI:15377"/>
        <dbReference type="ChEBI" id="CHEBI:15378"/>
        <dbReference type="ChEBI" id="CHEBI:57287"/>
        <dbReference type="ChEBI" id="CHEBI:57288"/>
        <dbReference type="EC" id="2.3.3.13"/>
    </reaction>
</comment>
<dbReference type="GO" id="GO:0003852">
    <property type="term" value="F:2-isopropylmalate synthase activity"/>
    <property type="evidence" value="ECO:0007669"/>
    <property type="project" value="UniProtKB-UniRule"/>
</dbReference>
<dbReference type="Pfam" id="PF08502">
    <property type="entry name" value="LeuA_dimer"/>
    <property type="match status" value="1"/>
</dbReference>
<evidence type="ECO:0000256" key="5">
    <source>
        <dbReference type="ARBA" id="ARBA00022430"/>
    </source>
</evidence>
<dbReference type="FunFam" id="1.10.238.260:FF:000001">
    <property type="entry name" value="2-isopropylmalate synthase"/>
    <property type="match status" value="1"/>
</dbReference>
<keyword evidence="9 11" id="KW-0464">Manganese</keyword>
<dbReference type="Pfam" id="PF22617">
    <property type="entry name" value="HCS_D2"/>
    <property type="match status" value="1"/>
</dbReference>
<dbReference type="GO" id="GO:0003985">
    <property type="term" value="F:acetyl-CoA C-acetyltransferase activity"/>
    <property type="evidence" value="ECO:0007669"/>
    <property type="project" value="UniProtKB-UniRule"/>
</dbReference>